<feature type="signal peptide" evidence="1">
    <location>
        <begin position="1"/>
        <end position="20"/>
    </location>
</feature>
<keyword evidence="1" id="KW-0732">Signal</keyword>
<sequence length="420" mass="45638">MVRQTFAILLIVFLPGLALAATEIRTVHAEATGIDREQAIFNALGDAVRQVRGAQISASRKVQSALSRMSVRTDDGREASVEIRKGSSSQTSVAAEGLISGYQVLSVSDASGGGKLARLTVQVPVYKSPGNPDDGRWRMAVYPVWPARSFYEVGDQRLSREEVSDRMTQAIIEALVQSRRFAMLARDKESAIRSERARMAGRDIPVEEKAMLGNELGAEYLVTAQVTDLTFKIEEKVSGLTGERSREQTGALVLEARVVVPATGAIVWTETLNLAPENLGVELDGSRGAMQMLFERAGQELALSVIDVVWPPLVEGHQGEELIINMGGELMKTGQRWQVFALGGSVRDSHTGKGLGRSEKLVGMVEVIRSTPKMAYARVVEGKVQGKGQVLRRPASTKAEDPDEAIRGTRKRTCLPIDPC</sequence>
<dbReference type="Pfam" id="PF03783">
    <property type="entry name" value="CsgG"/>
    <property type="match status" value="1"/>
</dbReference>
<name>A0A2G1VKE0_9GAMM</name>
<dbReference type="EMBL" id="NTFI01000001">
    <property type="protein sequence ID" value="PHQ27246.1"/>
    <property type="molecule type" value="Genomic_DNA"/>
</dbReference>
<dbReference type="Proteomes" id="UP000229044">
    <property type="component" value="Unassembled WGS sequence"/>
</dbReference>
<protein>
    <submittedName>
        <fullName evidence="2">Uncharacterized protein</fullName>
    </submittedName>
</protein>
<keyword evidence="3" id="KW-1185">Reference proteome</keyword>
<dbReference type="InterPro" id="IPR005534">
    <property type="entry name" value="Curli_assmbl/transp-comp_CsgG"/>
</dbReference>
<comment type="caution">
    <text evidence="2">The sequence shown here is derived from an EMBL/GenBank/DDBJ whole genome shotgun (WGS) entry which is preliminary data.</text>
</comment>
<evidence type="ECO:0000313" key="3">
    <source>
        <dbReference type="Proteomes" id="UP000229044"/>
    </source>
</evidence>
<proteinExistence type="predicted"/>
<evidence type="ECO:0000313" key="2">
    <source>
        <dbReference type="EMBL" id="PHQ27246.1"/>
    </source>
</evidence>
<dbReference type="Gene3D" id="3.40.50.10610">
    <property type="entry name" value="ABC-type transport auxiliary lipoprotein component"/>
    <property type="match status" value="1"/>
</dbReference>
<dbReference type="OrthoDB" id="5614584at2"/>
<dbReference type="RefSeq" id="WP_099617314.1">
    <property type="nucleotide sequence ID" value="NZ_KZ319339.1"/>
</dbReference>
<accession>A0A2G1VKE0</accession>
<reference evidence="2 3" key="1">
    <citation type="submission" date="2017-09" db="EMBL/GenBank/DDBJ databases">
        <title>The draft genome sequences of Marinobacter guineae M3B.</title>
        <authorList>
            <person name="Cao J."/>
        </authorList>
    </citation>
    <scope>NUCLEOTIDE SEQUENCE [LARGE SCALE GENOMIC DNA]</scope>
    <source>
        <strain evidence="2 3">M3B</strain>
    </source>
</reference>
<feature type="chain" id="PRO_5013840978" evidence="1">
    <location>
        <begin position="21"/>
        <end position="420"/>
    </location>
</feature>
<dbReference type="AlphaFoldDB" id="A0A2G1VKE0"/>
<organism evidence="2 3">
    <name type="scientific">Marinobacter guineae</name>
    <dbReference type="NCBI Taxonomy" id="432303"/>
    <lineage>
        <taxon>Bacteria</taxon>
        <taxon>Pseudomonadati</taxon>
        <taxon>Pseudomonadota</taxon>
        <taxon>Gammaproteobacteria</taxon>
        <taxon>Pseudomonadales</taxon>
        <taxon>Marinobacteraceae</taxon>
        <taxon>Marinobacter</taxon>
    </lineage>
</organism>
<gene>
    <name evidence="2" type="ORF">CLH62_06645</name>
</gene>
<evidence type="ECO:0000256" key="1">
    <source>
        <dbReference type="SAM" id="SignalP"/>
    </source>
</evidence>
<dbReference type="GO" id="GO:0030288">
    <property type="term" value="C:outer membrane-bounded periplasmic space"/>
    <property type="evidence" value="ECO:0007669"/>
    <property type="project" value="InterPro"/>
</dbReference>